<dbReference type="AlphaFoldDB" id="A0AAV9VT98"/>
<name>A0AAV9VT98_9PEZI</name>
<evidence type="ECO:0000256" key="1">
    <source>
        <dbReference type="SAM" id="MobiDB-lite"/>
    </source>
</evidence>
<proteinExistence type="predicted"/>
<feature type="region of interest" description="Disordered" evidence="1">
    <location>
        <begin position="1"/>
        <end position="20"/>
    </location>
</feature>
<dbReference type="Proteomes" id="UP001370758">
    <property type="component" value="Unassembled WGS sequence"/>
</dbReference>
<reference evidence="2 3" key="1">
    <citation type="submission" date="2023-08" db="EMBL/GenBank/DDBJ databases">
        <authorList>
            <person name="Palmer J.M."/>
        </authorList>
    </citation>
    <scope>NUCLEOTIDE SEQUENCE [LARGE SCALE GENOMIC DNA]</scope>
    <source>
        <strain evidence="2 3">TWF481</strain>
    </source>
</reference>
<feature type="compositionally biased region" description="Basic and acidic residues" evidence="1">
    <location>
        <begin position="7"/>
        <end position="16"/>
    </location>
</feature>
<sequence>MSTAKNQQKEETKFMDTENLEDASDNWTSIAANLLVYISRTEWAKGNSQSSNTTRRTNCEEVVKEKCLNNRSKRRGPIPKWVRDEPDKENFYRGFQQWSNT</sequence>
<comment type="caution">
    <text evidence="2">The sequence shown here is derived from an EMBL/GenBank/DDBJ whole genome shotgun (WGS) entry which is preliminary data.</text>
</comment>
<keyword evidence="3" id="KW-1185">Reference proteome</keyword>
<evidence type="ECO:0000313" key="2">
    <source>
        <dbReference type="EMBL" id="KAK6495704.1"/>
    </source>
</evidence>
<accession>A0AAV9VT98</accession>
<protein>
    <submittedName>
        <fullName evidence="2">Uncharacterized protein</fullName>
    </submittedName>
</protein>
<gene>
    <name evidence="2" type="ORF">TWF481_002751</name>
</gene>
<evidence type="ECO:0000313" key="3">
    <source>
        <dbReference type="Proteomes" id="UP001370758"/>
    </source>
</evidence>
<dbReference type="EMBL" id="JAVHJL010000012">
    <property type="protein sequence ID" value="KAK6495704.1"/>
    <property type="molecule type" value="Genomic_DNA"/>
</dbReference>
<organism evidence="2 3">
    <name type="scientific">Arthrobotrys musiformis</name>
    <dbReference type="NCBI Taxonomy" id="47236"/>
    <lineage>
        <taxon>Eukaryota</taxon>
        <taxon>Fungi</taxon>
        <taxon>Dikarya</taxon>
        <taxon>Ascomycota</taxon>
        <taxon>Pezizomycotina</taxon>
        <taxon>Orbiliomycetes</taxon>
        <taxon>Orbiliales</taxon>
        <taxon>Orbiliaceae</taxon>
        <taxon>Arthrobotrys</taxon>
    </lineage>
</organism>